<dbReference type="Pfam" id="PF08861">
    <property type="entry name" value="DUF1828"/>
    <property type="match status" value="1"/>
</dbReference>
<dbReference type="InterPro" id="IPR014960">
    <property type="entry name" value="DUF1828"/>
</dbReference>
<dbReference type="PATRIC" id="fig|1218493.3.peg.945"/>
<comment type="caution">
    <text evidence="2">The sequence shown here is derived from an EMBL/GenBank/DDBJ whole genome shotgun (WGS) entry which is preliminary data.</text>
</comment>
<dbReference type="EMBL" id="JXBY01000018">
    <property type="protein sequence ID" value="KJY55946.1"/>
    <property type="molecule type" value="Genomic_DNA"/>
</dbReference>
<dbReference type="OrthoDB" id="2308164at2"/>
<proteinExistence type="predicted"/>
<evidence type="ECO:0000259" key="1">
    <source>
        <dbReference type="Pfam" id="PF08861"/>
    </source>
</evidence>
<accession>A0A0F4LEH3</accession>
<dbReference type="RefSeq" id="WP_045928012.1">
    <property type="nucleotide sequence ID" value="NZ_JBHSZS010000009.1"/>
</dbReference>
<feature type="domain" description="DUF1828" evidence="1">
    <location>
        <begin position="38"/>
        <end position="126"/>
    </location>
</feature>
<sequence length="130" mass="14703">MTKIKKEGFINLRKELAEWVATNTHILNFGPDTFEIETIFKDSFGESVYCFVEKIEFDKYNVTDDGRILFKLDPSASDEELIAASEDLIIASGFSFNVENGVISCECNEQTLAENIMQLGQLEVNVSYLN</sequence>
<protein>
    <recommendedName>
        <fullName evidence="1">DUF1828 domain-containing protein</fullName>
    </recommendedName>
</protein>
<gene>
    <name evidence="2" type="ORF">JF76_08920</name>
</gene>
<evidence type="ECO:0000313" key="3">
    <source>
        <dbReference type="Proteomes" id="UP000033533"/>
    </source>
</evidence>
<dbReference type="HOGENOM" id="CLU_1935358_0_0_9"/>
<name>A0A0F4LEH3_9LACO</name>
<dbReference type="Proteomes" id="UP000033533">
    <property type="component" value="Unassembled WGS sequence"/>
</dbReference>
<dbReference type="STRING" id="1218493.JF76_08920"/>
<dbReference type="AlphaFoldDB" id="A0A0F4LEH3"/>
<reference evidence="2 3" key="1">
    <citation type="submission" date="2014-12" db="EMBL/GenBank/DDBJ databases">
        <title>Comparative genomics of the lactic acid bacteria isolated from the honey bee gut.</title>
        <authorList>
            <person name="Ellegaard K.M."/>
            <person name="Tamarit D."/>
            <person name="Javelind E."/>
            <person name="Olofsson T."/>
            <person name="Andersson S.G."/>
            <person name="Vasquez A."/>
        </authorList>
    </citation>
    <scope>NUCLEOTIDE SEQUENCE [LARGE SCALE GENOMIC DNA]</scope>
    <source>
        <strain evidence="2 3">Biut2</strain>
    </source>
</reference>
<evidence type="ECO:0000313" key="2">
    <source>
        <dbReference type="EMBL" id="KJY55946.1"/>
    </source>
</evidence>
<organism evidence="2 3">
    <name type="scientific">Lactobacillus kullabergensis</name>
    <dbReference type="NCBI Taxonomy" id="1218493"/>
    <lineage>
        <taxon>Bacteria</taxon>
        <taxon>Bacillati</taxon>
        <taxon>Bacillota</taxon>
        <taxon>Bacilli</taxon>
        <taxon>Lactobacillales</taxon>
        <taxon>Lactobacillaceae</taxon>
        <taxon>Lactobacillus</taxon>
    </lineage>
</organism>